<dbReference type="EMBL" id="KC571252">
    <property type="protein sequence ID" value="AHC03610.1"/>
    <property type="molecule type" value="Genomic_DNA"/>
</dbReference>
<protein>
    <submittedName>
        <fullName evidence="2">Movement protein</fullName>
    </submittedName>
</protein>
<gene>
    <name evidence="2" type="primary">V2</name>
</gene>
<name>A0A1B0NJU4_9GEMI</name>
<evidence type="ECO:0000313" key="1">
    <source>
        <dbReference type="EMBL" id="AHC03610.1"/>
    </source>
</evidence>
<sequence>MVPFRVSEFPQSYPALLAVSTSCFLRYNKWCILGIQPEVLEPLTLEEGEDFLQFQKGVKKILKLKVGFKRKCSLYEELYQKYGNRNPKEKVPVCDQLVEEEEDDSWEDCFEEVPMEETSSKQQGCQIEDVR</sequence>
<evidence type="ECO:0000313" key="2">
    <source>
        <dbReference type="EMBL" id="AHC03615.1"/>
    </source>
</evidence>
<organism evidence="2">
    <name type="scientific">Beet curly top Iran virus</name>
    <dbReference type="NCBI Taxonomy" id="391228"/>
    <lineage>
        <taxon>Viruses</taxon>
        <taxon>Monodnaviria</taxon>
        <taxon>Shotokuvirae</taxon>
        <taxon>Cressdnaviricota</taxon>
        <taxon>Repensiviricetes</taxon>
        <taxon>Geplafuvirales</taxon>
        <taxon>Geminiviridae</taxon>
        <taxon>Becurtovirus</taxon>
        <taxon>Becurtovirus betae</taxon>
    </lineage>
</organism>
<dbReference type="Pfam" id="PF07325">
    <property type="entry name" value="Curto_V2"/>
    <property type="match status" value="1"/>
</dbReference>
<dbReference type="EMBL" id="KC571253">
    <property type="protein sequence ID" value="AHC03615.1"/>
    <property type="molecule type" value="Genomic_DNA"/>
</dbReference>
<dbReference type="PROSITE" id="PS51257">
    <property type="entry name" value="PROKAR_LIPOPROTEIN"/>
    <property type="match status" value="1"/>
</dbReference>
<dbReference type="InterPro" id="IPR009931">
    <property type="entry name" value="Curto_V2"/>
</dbReference>
<reference evidence="2" key="1">
    <citation type="submission" date="2013-02" db="EMBL/GenBank/DDBJ databases">
        <title>Identification of new species of Beet curly top Iran virus from sugar beet plants of Iran.</title>
        <authorList>
            <person name="Gharouni Kardani S."/>
            <person name="Heydarnejad J."/>
            <person name="Zaki Aghl M."/>
        </authorList>
    </citation>
    <scope>NUCLEOTIDE SEQUENCE</scope>
    <source>
        <strain evidence="1">Iran:Chenaran:5Beet:Sugar beet:2010</strain>
        <strain evidence="2">Iran:Fariman:6Beet:Sugar beet:2010</strain>
    </source>
</reference>
<proteinExistence type="predicted"/>
<accession>A0A1B0NJU4</accession>